<sequence length="424" mass="46295">MTQVTTIPTTTGGPRGVAHFLAPVIAGFFNGHPPVRLRAWDGSEAGPRDAPVVILRHRDALRHVVARPGELGLARAYVTGVLDVEGDLTDALRRVGAGVRRHGTSSLAPREWVRAARVLLAVGAVGTPPPVPRGESRPRGPLHSRERDAAAISHHYDAGNGIYSLLLDETMAYSCAYWPEDDPVATLADAQRAKLDLVCRELGLGEGSRLLDVGCGWGSLTLHAARAYGARVTAVTLSAAQRDHVAARIREEGLTDRVEVELRHYRDIDRAGFDAVATIEMGEHVGRDEYAPFARRLWSLLRPGGRLLVQQMSRGSDHPGGGPFIERYIAPDMHMRPLGETVTLLEDAGLEVTGVRSLRRHYVRTARAWAAELERRYDDLVGLAGEETARVWRLYLAGGALAFEEGRMGVHQIAARRPDPEEIP</sequence>
<gene>
    <name evidence="6" type="ORF">RM479_15875</name>
</gene>
<dbReference type="RefSeq" id="WP_311512498.1">
    <property type="nucleotide sequence ID" value="NZ_JAVREP010000010.1"/>
</dbReference>
<dbReference type="Pfam" id="PF02353">
    <property type="entry name" value="CMAS"/>
    <property type="match status" value="1"/>
</dbReference>
<dbReference type="Gene3D" id="3.40.50.150">
    <property type="entry name" value="Vaccinia Virus protein VP39"/>
    <property type="match status" value="1"/>
</dbReference>
<comment type="similarity">
    <text evidence="1">Belongs to the CFA/CMAS family.</text>
</comment>
<dbReference type="Proteomes" id="UP001183390">
    <property type="component" value="Unassembled WGS sequence"/>
</dbReference>
<dbReference type="GO" id="GO:0032259">
    <property type="term" value="P:methylation"/>
    <property type="evidence" value="ECO:0007669"/>
    <property type="project" value="UniProtKB-KW"/>
</dbReference>
<dbReference type="PANTHER" id="PTHR43667:SF1">
    <property type="entry name" value="CYCLOPROPANE-FATTY-ACYL-PHOSPHOLIPID SYNTHASE"/>
    <property type="match status" value="1"/>
</dbReference>
<dbReference type="CDD" id="cd02440">
    <property type="entry name" value="AdoMet_MTases"/>
    <property type="match status" value="1"/>
</dbReference>
<protein>
    <submittedName>
        <fullName evidence="6">Cyclopropane-fatty-acyl-phospholipid synthase family protein</fullName>
        <ecNumber evidence="6">2.1.1.-</ecNumber>
    </submittedName>
</protein>
<name>A0ABU2MBD4_9ACTN</name>
<accession>A0ABU2MBD4</accession>
<proteinExistence type="inferred from homology"/>
<organism evidence="6 7">
    <name type="scientific">Nocardiopsis lambiniae</name>
    <dbReference type="NCBI Taxonomy" id="3075539"/>
    <lineage>
        <taxon>Bacteria</taxon>
        <taxon>Bacillati</taxon>
        <taxon>Actinomycetota</taxon>
        <taxon>Actinomycetes</taxon>
        <taxon>Streptosporangiales</taxon>
        <taxon>Nocardiopsidaceae</taxon>
        <taxon>Nocardiopsis</taxon>
    </lineage>
</organism>
<dbReference type="InterPro" id="IPR029063">
    <property type="entry name" value="SAM-dependent_MTases_sf"/>
</dbReference>
<dbReference type="EMBL" id="JAVREP010000010">
    <property type="protein sequence ID" value="MDT0329890.1"/>
    <property type="molecule type" value="Genomic_DNA"/>
</dbReference>
<dbReference type="GO" id="GO:0008168">
    <property type="term" value="F:methyltransferase activity"/>
    <property type="evidence" value="ECO:0007669"/>
    <property type="project" value="UniProtKB-KW"/>
</dbReference>
<evidence type="ECO:0000313" key="7">
    <source>
        <dbReference type="Proteomes" id="UP001183390"/>
    </source>
</evidence>
<dbReference type="InterPro" id="IPR050723">
    <property type="entry name" value="CFA/CMAS"/>
</dbReference>
<dbReference type="InterPro" id="IPR003333">
    <property type="entry name" value="CMAS"/>
</dbReference>
<dbReference type="PANTHER" id="PTHR43667">
    <property type="entry name" value="CYCLOPROPANE-FATTY-ACYL-PHOSPHOLIPID SYNTHASE"/>
    <property type="match status" value="1"/>
</dbReference>
<keyword evidence="4" id="KW-0949">S-adenosyl-L-methionine</keyword>
<evidence type="ECO:0000256" key="4">
    <source>
        <dbReference type="ARBA" id="ARBA00022691"/>
    </source>
</evidence>
<comment type="caution">
    <text evidence="6">The sequence shown here is derived from an EMBL/GenBank/DDBJ whole genome shotgun (WGS) entry which is preliminary data.</text>
</comment>
<dbReference type="EC" id="2.1.1.-" evidence="6"/>
<evidence type="ECO:0000313" key="6">
    <source>
        <dbReference type="EMBL" id="MDT0329890.1"/>
    </source>
</evidence>
<keyword evidence="3 6" id="KW-0808">Transferase</keyword>
<evidence type="ECO:0000256" key="5">
    <source>
        <dbReference type="ARBA" id="ARBA00023098"/>
    </source>
</evidence>
<evidence type="ECO:0000256" key="3">
    <source>
        <dbReference type="ARBA" id="ARBA00022679"/>
    </source>
</evidence>
<dbReference type="SUPFAM" id="SSF53335">
    <property type="entry name" value="S-adenosyl-L-methionine-dependent methyltransferases"/>
    <property type="match status" value="1"/>
</dbReference>
<keyword evidence="7" id="KW-1185">Reference proteome</keyword>
<evidence type="ECO:0000256" key="1">
    <source>
        <dbReference type="ARBA" id="ARBA00010815"/>
    </source>
</evidence>
<reference evidence="7" key="1">
    <citation type="submission" date="2023-07" db="EMBL/GenBank/DDBJ databases">
        <title>30 novel species of actinomycetes from the DSMZ collection.</title>
        <authorList>
            <person name="Nouioui I."/>
        </authorList>
    </citation>
    <scope>NUCLEOTIDE SEQUENCE [LARGE SCALE GENOMIC DNA]</scope>
    <source>
        <strain evidence="7">DSM 44743</strain>
    </source>
</reference>
<evidence type="ECO:0000256" key="2">
    <source>
        <dbReference type="ARBA" id="ARBA00022603"/>
    </source>
</evidence>
<dbReference type="PIRSF" id="PIRSF003085">
    <property type="entry name" value="CMAS"/>
    <property type="match status" value="1"/>
</dbReference>
<keyword evidence="5" id="KW-0443">Lipid metabolism</keyword>
<keyword evidence="2 6" id="KW-0489">Methyltransferase</keyword>